<accession>A0A382PK28</accession>
<sequence>VPELLDCPTPKRLSYPTAIHREVRLNGLVCSILYLTDWILIPQ</sequence>
<evidence type="ECO:0000313" key="1">
    <source>
        <dbReference type="EMBL" id="SVC73207.1"/>
    </source>
</evidence>
<gene>
    <name evidence="1" type="ORF">METZ01_LOCUS326061</name>
</gene>
<dbReference type="AlphaFoldDB" id="A0A382PK28"/>
<name>A0A382PK28_9ZZZZ</name>
<organism evidence="1">
    <name type="scientific">marine metagenome</name>
    <dbReference type="NCBI Taxonomy" id="408172"/>
    <lineage>
        <taxon>unclassified sequences</taxon>
        <taxon>metagenomes</taxon>
        <taxon>ecological metagenomes</taxon>
    </lineage>
</organism>
<dbReference type="EMBL" id="UINC01107663">
    <property type="protein sequence ID" value="SVC73207.1"/>
    <property type="molecule type" value="Genomic_DNA"/>
</dbReference>
<protein>
    <submittedName>
        <fullName evidence="1">Uncharacterized protein</fullName>
    </submittedName>
</protein>
<proteinExistence type="predicted"/>
<reference evidence="1" key="1">
    <citation type="submission" date="2018-05" db="EMBL/GenBank/DDBJ databases">
        <authorList>
            <person name="Lanie J.A."/>
            <person name="Ng W.-L."/>
            <person name="Kazmierczak K.M."/>
            <person name="Andrzejewski T.M."/>
            <person name="Davidsen T.M."/>
            <person name="Wayne K.J."/>
            <person name="Tettelin H."/>
            <person name="Glass J.I."/>
            <person name="Rusch D."/>
            <person name="Podicherti R."/>
            <person name="Tsui H.-C.T."/>
            <person name="Winkler M.E."/>
        </authorList>
    </citation>
    <scope>NUCLEOTIDE SEQUENCE</scope>
</reference>
<feature type="non-terminal residue" evidence="1">
    <location>
        <position position="43"/>
    </location>
</feature>
<feature type="non-terminal residue" evidence="1">
    <location>
        <position position="1"/>
    </location>
</feature>